<evidence type="ECO:0000256" key="6">
    <source>
        <dbReference type="ARBA" id="ARBA00023136"/>
    </source>
</evidence>
<feature type="transmembrane region" description="Helical" evidence="7">
    <location>
        <begin position="421"/>
        <end position="441"/>
    </location>
</feature>
<keyword evidence="3" id="KW-1003">Cell membrane</keyword>
<dbReference type="GO" id="GO:0005886">
    <property type="term" value="C:plasma membrane"/>
    <property type="evidence" value="ECO:0007669"/>
    <property type="project" value="UniProtKB-SubCell"/>
</dbReference>
<feature type="transmembrane region" description="Helical" evidence="7">
    <location>
        <begin position="145"/>
        <end position="165"/>
    </location>
</feature>
<dbReference type="PANTHER" id="PTHR43549:SF3">
    <property type="entry name" value="MULTIDRUG RESISTANCE PROTEIN YPNP-RELATED"/>
    <property type="match status" value="1"/>
</dbReference>
<protein>
    <submittedName>
        <fullName evidence="8">MATE family efflux transporter</fullName>
    </submittedName>
</protein>
<dbReference type="GO" id="GO:0042910">
    <property type="term" value="F:xenobiotic transmembrane transporter activity"/>
    <property type="evidence" value="ECO:0007669"/>
    <property type="project" value="InterPro"/>
</dbReference>
<comment type="caution">
    <text evidence="8">The sequence shown here is derived from an EMBL/GenBank/DDBJ whole genome shotgun (WGS) entry which is preliminary data.</text>
</comment>
<dbReference type="InterPro" id="IPR002528">
    <property type="entry name" value="MATE_fam"/>
</dbReference>
<feature type="transmembrane region" description="Helical" evidence="7">
    <location>
        <begin position="172"/>
        <end position="192"/>
    </location>
</feature>
<dbReference type="GO" id="GO:0015297">
    <property type="term" value="F:antiporter activity"/>
    <property type="evidence" value="ECO:0007669"/>
    <property type="project" value="InterPro"/>
</dbReference>
<feature type="transmembrane region" description="Helical" evidence="7">
    <location>
        <begin position="57"/>
        <end position="83"/>
    </location>
</feature>
<feature type="transmembrane region" description="Helical" evidence="7">
    <location>
        <begin position="322"/>
        <end position="341"/>
    </location>
</feature>
<feature type="transmembrane region" description="Helical" evidence="7">
    <location>
        <begin position="394"/>
        <end position="415"/>
    </location>
</feature>
<feature type="transmembrane region" description="Helical" evidence="7">
    <location>
        <begin position="240"/>
        <end position="260"/>
    </location>
</feature>
<proteinExistence type="predicted"/>
<evidence type="ECO:0000256" key="3">
    <source>
        <dbReference type="ARBA" id="ARBA00022475"/>
    </source>
</evidence>
<reference evidence="8" key="2">
    <citation type="submission" date="2021-04" db="EMBL/GenBank/DDBJ databases">
        <authorList>
            <person name="Gilroy R."/>
        </authorList>
    </citation>
    <scope>NUCLEOTIDE SEQUENCE</scope>
    <source>
        <strain evidence="8">CHK188-5543</strain>
    </source>
</reference>
<name>A0A9D2B8E0_9FIRM</name>
<evidence type="ECO:0000313" key="9">
    <source>
        <dbReference type="Proteomes" id="UP000886800"/>
    </source>
</evidence>
<dbReference type="InterPro" id="IPR052031">
    <property type="entry name" value="Membrane_Transporter-Flippase"/>
</dbReference>
<feature type="transmembrane region" description="Helical" evidence="7">
    <location>
        <begin position="198"/>
        <end position="219"/>
    </location>
</feature>
<keyword evidence="6 7" id="KW-0472">Membrane</keyword>
<feature type="transmembrane region" description="Helical" evidence="7">
    <location>
        <begin position="20"/>
        <end position="37"/>
    </location>
</feature>
<evidence type="ECO:0000256" key="1">
    <source>
        <dbReference type="ARBA" id="ARBA00004651"/>
    </source>
</evidence>
<dbReference type="NCBIfam" id="TIGR00797">
    <property type="entry name" value="matE"/>
    <property type="match status" value="1"/>
</dbReference>
<organism evidence="8 9">
    <name type="scientific">Candidatus Anaerotruncus excrementipullorum</name>
    <dbReference type="NCBI Taxonomy" id="2838465"/>
    <lineage>
        <taxon>Bacteria</taxon>
        <taxon>Bacillati</taxon>
        <taxon>Bacillota</taxon>
        <taxon>Clostridia</taxon>
        <taxon>Eubacteriales</taxon>
        <taxon>Oscillospiraceae</taxon>
        <taxon>Anaerotruncus</taxon>
    </lineage>
</organism>
<keyword evidence="2" id="KW-0813">Transport</keyword>
<evidence type="ECO:0000256" key="2">
    <source>
        <dbReference type="ARBA" id="ARBA00022448"/>
    </source>
</evidence>
<sequence length="458" mass="50159">MSNTKQMQNGITEGVIWKQLLIFFFPILLGTFFQQLYNTVDAMVVGRYVGKEALAAVGGATSVVINLFVNLFTGIASGATVVVSQYYGARDPENLQKAVHTAMAISLVGGAAIMVVGFFGSRWSLVLMGTPADILDYSTTYMQVYFLGSIASFVYNMGSAILRAVGDTRRPLYFLIAACLTNIVLDLAFVVVFNWGVFGVAVATVTSQVVSAVLVVLALRQKDAVYHLDFKQIRFHRRQVKGILLVGLPSGLQADMYNVANLLIQSSVNSFGTNAVAAWSAYGKLDGFFWMVTSAYCISLTTFVGQNFGAQKFDRIHKSAKVCTLMHMGTAVVFSLLFWFAGRPLLSLFTTDPEVLDLGLLILRVITPTYIVTTFGEILPGAIRGAGEALPSMLLVCGGACGFRITWILVVLPLYRRLETVLVSFPISWALISVLFLIYYLRGNWLRRQIKKLGLTPS</sequence>
<accession>A0A9D2B8E0</accession>
<evidence type="ECO:0000313" key="8">
    <source>
        <dbReference type="EMBL" id="HIX65984.1"/>
    </source>
</evidence>
<evidence type="ECO:0000256" key="7">
    <source>
        <dbReference type="SAM" id="Phobius"/>
    </source>
</evidence>
<dbReference type="EMBL" id="DXES01000154">
    <property type="protein sequence ID" value="HIX65984.1"/>
    <property type="molecule type" value="Genomic_DNA"/>
</dbReference>
<keyword evidence="5 7" id="KW-1133">Transmembrane helix</keyword>
<comment type="subcellular location">
    <subcellularLocation>
        <location evidence="1">Cell membrane</location>
        <topology evidence="1">Multi-pass membrane protein</topology>
    </subcellularLocation>
</comment>
<evidence type="ECO:0000256" key="5">
    <source>
        <dbReference type="ARBA" id="ARBA00022989"/>
    </source>
</evidence>
<dbReference type="PIRSF" id="PIRSF006603">
    <property type="entry name" value="DinF"/>
    <property type="match status" value="1"/>
</dbReference>
<feature type="transmembrane region" description="Helical" evidence="7">
    <location>
        <begin position="288"/>
        <end position="310"/>
    </location>
</feature>
<dbReference type="AlphaFoldDB" id="A0A9D2B8E0"/>
<dbReference type="Pfam" id="PF01554">
    <property type="entry name" value="MatE"/>
    <property type="match status" value="2"/>
</dbReference>
<dbReference type="CDD" id="cd13138">
    <property type="entry name" value="MATE_yoeA_like"/>
    <property type="match status" value="1"/>
</dbReference>
<keyword evidence="4 7" id="KW-0812">Transmembrane</keyword>
<feature type="transmembrane region" description="Helical" evidence="7">
    <location>
        <begin position="361"/>
        <end position="382"/>
    </location>
</feature>
<dbReference type="InterPro" id="IPR048279">
    <property type="entry name" value="MdtK-like"/>
</dbReference>
<evidence type="ECO:0000256" key="4">
    <source>
        <dbReference type="ARBA" id="ARBA00022692"/>
    </source>
</evidence>
<dbReference type="PANTHER" id="PTHR43549">
    <property type="entry name" value="MULTIDRUG RESISTANCE PROTEIN YPNP-RELATED"/>
    <property type="match status" value="1"/>
</dbReference>
<reference evidence="8" key="1">
    <citation type="journal article" date="2021" name="PeerJ">
        <title>Extensive microbial diversity within the chicken gut microbiome revealed by metagenomics and culture.</title>
        <authorList>
            <person name="Gilroy R."/>
            <person name="Ravi A."/>
            <person name="Getino M."/>
            <person name="Pursley I."/>
            <person name="Horton D.L."/>
            <person name="Alikhan N.F."/>
            <person name="Baker D."/>
            <person name="Gharbi K."/>
            <person name="Hall N."/>
            <person name="Watson M."/>
            <person name="Adriaenssens E.M."/>
            <person name="Foster-Nyarko E."/>
            <person name="Jarju S."/>
            <person name="Secka A."/>
            <person name="Antonio M."/>
            <person name="Oren A."/>
            <person name="Chaudhuri R.R."/>
            <person name="La Ragione R."/>
            <person name="Hildebrand F."/>
            <person name="Pallen M.J."/>
        </authorList>
    </citation>
    <scope>NUCLEOTIDE SEQUENCE</scope>
    <source>
        <strain evidence="8">CHK188-5543</strain>
    </source>
</reference>
<feature type="transmembrane region" description="Helical" evidence="7">
    <location>
        <begin position="104"/>
        <end position="125"/>
    </location>
</feature>
<dbReference type="Proteomes" id="UP000886800">
    <property type="component" value="Unassembled WGS sequence"/>
</dbReference>
<gene>
    <name evidence="8" type="ORF">H9736_07015</name>
</gene>